<feature type="binding site" evidence="16">
    <location>
        <position position="133"/>
    </location>
    <ligand>
        <name>ATP</name>
        <dbReference type="ChEBI" id="CHEBI:30616"/>
    </ligand>
</feature>
<evidence type="ECO:0000256" key="15">
    <source>
        <dbReference type="ARBA" id="ARBA00040883"/>
    </source>
</evidence>
<evidence type="ECO:0000256" key="12">
    <source>
        <dbReference type="ARBA" id="ARBA00022958"/>
    </source>
</evidence>
<dbReference type="RefSeq" id="WP_093251307.1">
    <property type="nucleotide sequence ID" value="NZ_FNQM01000003.1"/>
</dbReference>
<evidence type="ECO:0000256" key="1">
    <source>
        <dbReference type="ARBA" id="ARBA00001206"/>
    </source>
</evidence>
<keyword evidence="16" id="KW-0479">Metal-binding</keyword>
<keyword evidence="9 16" id="KW-0547">Nucleotide-binding</keyword>
<comment type="caution">
    <text evidence="16">Lacks conserved residue(s) required for the propagation of feature annotation.</text>
</comment>
<dbReference type="NCBIfam" id="NF009855">
    <property type="entry name" value="PRK13321.1"/>
    <property type="match status" value="1"/>
</dbReference>
<evidence type="ECO:0000256" key="2">
    <source>
        <dbReference type="ARBA" id="ARBA00001958"/>
    </source>
</evidence>
<dbReference type="CDD" id="cd24015">
    <property type="entry name" value="ASKHA_NBD_PanK-III"/>
    <property type="match status" value="1"/>
</dbReference>
<dbReference type="NCBIfam" id="NF009844">
    <property type="entry name" value="PRK13318.1-2"/>
    <property type="match status" value="1"/>
</dbReference>
<accession>A0A1H3ZCI7</accession>
<dbReference type="InterPro" id="IPR004619">
    <property type="entry name" value="Type_III_PanK"/>
</dbReference>
<sequence>MLLAIDVGNTNTVFALHDGEAFVAEWRCKTDAGRTADEYFVWLRQLMDFQNIGVRAVRSAICGSVAPKTVFNIKKLCETYFSCTPLFVSGSETRLPVEVRVDAPHEVGADRIVNTVGAYTAYGPNLIVVDFGTATTFDVVAEDGAYVGGVIAPGVNLSLEALHRAAARLPNIDVARPETVVGRDTLSCMRSGAYWGYVSLIEGVCARIAQERGVSHDVIATGGLSALFAKSTDTIRRVDPDLTMRGLVEIHRFNAAKG</sequence>
<dbReference type="Pfam" id="PF03309">
    <property type="entry name" value="Pan_kinase"/>
    <property type="match status" value="1"/>
</dbReference>
<dbReference type="NCBIfam" id="TIGR00671">
    <property type="entry name" value="baf"/>
    <property type="match status" value="1"/>
</dbReference>
<evidence type="ECO:0000313" key="17">
    <source>
        <dbReference type="EMBL" id="SEA21350.1"/>
    </source>
</evidence>
<protein>
    <recommendedName>
        <fullName evidence="15 16">Type III pantothenate kinase</fullName>
        <ecNumber evidence="6 16">2.7.1.33</ecNumber>
    </recommendedName>
    <alternativeName>
        <fullName evidence="16">PanK-III</fullName>
    </alternativeName>
    <alternativeName>
        <fullName evidence="16">Pantothenic acid kinase</fullName>
    </alternativeName>
</protein>
<evidence type="ECO:0000256" key="13">
    <source>
        <dbReference type="ARBA" id="ARBA00022993"/>
    </source>
</evidence>
<comment type="cofactor">
    <cofactor evidence="16">
        <name>NH4(+)</name>
        <dbReference type="ChEBI" id="CHEBI:28938"/>
    </cofactor>
    <cofactor evidence="16">
        <name>K(+)</name>
        <dbReference type="ChEBI" id="CHEBI:29103"/>
    </cofactor>
    <text evidence="16">A monovalent cation. Ammonium or potassium.</text>
</comment>
<evidence type="ECO:0000256" key="14">
    <source>
        <dbReference type="ARBA" id="ARBA00038036"/>
    </source>
</evidence>
<comment type="cofactor">
    <cofactor evidence="2">
        <name>K(+)</name>
        <dbReference type="ChEBI" id="CHEBI:29103"/>
    </cofactor>
</comment>
<dbReference type="PANTHER" id="PTHR34265">
    <property type="entry name" value="TYPE III PANTOTHENATE KINASE"/>
    <property type="match status" value="1"/>
</dbReference>
<evidence type="ECO:0000256" key="16">
    <source>
        <dbReference type="HAMAP-Rule" id="MF_01274"/>
    </source>
</evidence>
<name>A0A1H3ZCI7_9RHOB</name>
<dbReference type="EC" id="2.7.1.33" evidence="6 16"/>
<evidence type="ECO:0000256" key="8">
    <source>
        <dbReference type="ARBA" id="ARBA00022679"/>
    </source>
</evidence>
<gene>
    <name evidence="16" type="primary">coaX</name>
    <name evidence="17" type="ORF">SAMN05444370_103481</name>
</gene>
<evidence type="ECO:0000256" key="6">
    <source>
        <dbReference type="ARBA" id="ARBA00012102"/>
    </source>
</evidence>
<feature type="binding site" evidence="16">
    <location>
        <position position="185"/>
    </location>
    <ligand>
        <name>substrate</name>
    </ligand>
</feature>
<keyword evidence="12 16" id="KW-0630">Potassium</keyword>
<comment type="pathway">
    <text evidence="4 16">Cofactor biosynthesis; coenzyme A biosynthesis; CoA from (R)-pantothenate: step 1/5.</text>
</comment>
<keyword evidence="7 16" id="KW-0963">Cytoplasm</keyword>
<evidence type="ECO:0000256" key="4">
    <source>
        <dbReference type="ARBA" id="ARBA00005225"/>
    </source>
</evidence>
<feature type="binding site" evidence="16">
    <location>
        <position position="130"/>
    </location>
    <ligand>
        <name>K(+)</name>
        <dbReference type="ChEBI" id="CHEBI:29103"/>
    </ligand>
</feature>
<dbReference type="UniPathway" id="UPA00241">
    <property type="reaction ID" value="UER00352"/>
</dbReference>
<evidence type="ECO:0000256" key="3">
    <source>
        <dbReference type="ARBA" id="ARBA00004496"/>
    </source>
</evidence>
<evidence type="ECO:0000256" key="9">
    <source>
        <dbReference type="ARBA" id="ARBA00022741"/>
    </source>
</evidence>
<feature type="active site" description="Proton acceptor" evidence="16">
    <location>
        <position position="110"/>
    </location>
</feature>
<keyword evidence="11 16" id="KW-0067">ATP-binding</keyword>
<evidence type="ECO:0000256" key="11">
    <source>
        <dbReference type="ARBA" id="ARBA00022840"/>
    </source>
</evidence>
<feature type="binding site" evidence="16">
    <location>
        <begin position="108"/>
        <end position="111"/>
    </location>
    <ligand>
        <name>substrate</name>
    </ligand>
</feature>
<dbReference type="GO" id="GO:0005737">
    <property type="term" value="C:cytoplasm"/>
    <property type="evidence" value="ECO:0007669"/>
    <property type="project" value="UniProtKB-SubCell"/>
</dbReference>
<dbReference type="Gene3D" id="3.30.420.40">
    <property type="match status" value="2"/>
</dbReference>
<dbReference type="GO" id="GO:0004594">
    <property type="term" value="F:pantothenate kinase activity"/>
    <property type="evidence" value="ECO:0007669"/>
    <property type="project" value="UniProtKB-UniRule"/>
</dbReference>
<comment type="subunit">
    <text evidence="5 16">Homodimer.</text>
</comment>
<keyword evidence="13 16" id="KW-0173">Coenzyme A biosynthesis</keyword>
<dbReference type="GO" id="GO:0046872">
    <property type="term" value="F:metal ion binding"/>
    <property type="evidence" value="ECO:0007669"/>
    <property type="project" value="UniProtKB-KW"/>
</dbReference>
<dbReference type="EMBL" id="FNQM01000003">
    <property type="protein sequence ID" value="SEA21350.1"/>
    <property type="molecule type" value="Genomic_DNA"/>
</dbReference>
<feature type="binding site" evidence="16">
    <location>
        <begin position="6"/>
        <end position="13"/>
    </location>
    <ligand>
        <name>ATP</name>
        <dbReference type="ChEBI" id="CHEBI:30616"/>
    </ligand>
</feature>
<dbReference type="HAMAP" id="MF_01274">
    <property type="entry name" value="Pantothen_kinase_3"/>
    <property type="match status" value="1"/>
</dbReference>
<comment type="similarity">
    <text evidence="14 16">Belongs to the type III pantothenate kinase family.</text>
</comment>
<dbReference type="AlphaFoldDB" id="A0A1H3ZCI7"/>
<reference evidence="17 18" key="1">
    <citation type="submission" date="2016-10" db="EMBL/GenBank/DDBJ databases">
        <authorList>
            <person name="de Groot N.N."/>
        </authorList>
    </citation>
    <scope>NUCLEOTIDE SEQUENCE [LARGE SCALE GENOMIC DNA]</scope>
    <source>
        <strain evidence="17 18">DSM 15345</strain>
    </source>
</reference>
<comment type="subcellular location">
    <subcellularLocation>
        <location evidence="3 16">Cytoplasm</location>
    </subcellularLocation>
</comment>
<dbReference type="OrthoDB" id="9804707at2"/>
<keyword evidence="18" id="KW-1185">Reference proteome</keyword>
<dbReference type="InterPro" id="IPR043129">
    <property type="entry name" value="ATPase_NBD"/>
</dbReference>
<evidence type="ECO:0000256" key="10">
    <source>
        <dbReference type="ARBA" id="ARBA00022777"/>
    </source>
</evidence>
<keyword evidence="10 16" id="KW-0418">Kinase</keyword>
<dbReference type="GO" id="GO:0005524">
    <property type="term" value="F:ATP binding"/>
    <property type="evidence" value="ECO:0007669"/>
    <property type="project" value="UniProtKB-UniRule"/>
</dbReference>
<dbReference type="Proteomes" id="UP000198703">
    <property type="component" value="Unassembled WGS sequence"/>
</dbReference>
<comment type="catalytic activity">
    <reaction evidence="1 16">
        <text>(R)-pantothenate + ATP = (R)-4'-phosphopantothenate + ADP + H(+)</text>
        <dbReference type="Rhea" id="RHEA:16373"/>
        <dbReference type="ChEBI" id="CHEBI:10986"/>
        <dbReference type="ChEBI" id="CHEBI:15378"/>
        <dbReference type="ChEBI" id="CHEBI:29032"/>
        <dbReference type="ChEBI" id="CHEBI:30616"/>
        <dbReference type="ChEBI" id="CHEBI:456216"/>
        <dbReference type="EC" id="2.7.1.33"/>
    </reaction>
</comment>
<dbReference type="PANTHER" id="PTHR34265:SF1">
    <property type="entry name" value="TYPE III PANTOTHENATE KINASE"/>
    <property type="match status" value="1"/>
</dbReference>
<dbReference type="STRING" id="89524.SAMN05444370_103481"/>
<dbReference type="GO" id="GO:0015937">
    <property type="term" value="P:coenzyme A biosynthetic process"/>
    <property type="evidence" value="ECO:0007669"/>
    <property type="project" value="UniProtKB-UniRule"/>
</dbReference>
<organism evidence="17 18">
    <name type="scientific">Rubrimonas cliftonensis</name>
    <dbReference type="NCBI Taxonomy" id="89524"/>
    <lineage>
        <taxon>Bacteria</taxon>
        <taxon>Pseudomonadati</taxon>
        <taxon>Pseudomonadota</taxon>
        <taxon>Alphaproteobacteria</taxon>
        <taxon>Rhodobacterales</taxon>
        <taxon>Paracoccaceae</taxon>
        <taxon>Rubrimonas</taxon>
    </lineage>
</organism>
<keyword evidence="8 16" id="KW-0808">Transferase</keyword>
<proteinExistence type="inferred from homology"/>
<dbReference type="NCBIfam" id="NF009848">
    <property type="entry name" value="PRK13318.1-6"/>
    <property type="match status" value="1"/>
</dbReference>
<comment type="function">
    <text evidence="16">Catalyzes the phosphorylation of pantothenate (Pan), the first step in CoA biosynthesis.</text>
</comment>
<evidence type="ECO:0000256" key="5">
    <source>
        <dbReference type="ARBA" id="ARBA00011738"/>
    </source>
</evidence>
<dbReference type="SUPFAM" id="SSF53067">
    <property type="entry name" value="Actin-like ATPase domain"/>
    <property type="match status" value="2"/>
</dbReference>
<evidence type="ECO:0000313" key="18">
    <source>
        <dbReference type="Proteomes" id="UP000198703"/>
    </source>
</evidence>
<evidence type="ECO:0000256" key="7">
    <source>
        <dbReference type="ARBA" id="ARBA00022490"/>
    </source>
</evidence>